<evidence type="ECO:0000313" key="1">
    <source>
        <dbReference type="EMBL" id="KAE8728810.1"/>
    </source>
</evidence>
<proteinExistence type="predicted"/>
<organism evidence="1 2">
    <name type="scientific">Hibiscus syriacus</name>
    <name type="common">Rose of Sharon</name>
    <dbReference type="NCBI Taxonomy" id="106335"/>
    <lineage>
        <taxon>Eukaryota</taxon>
        <taxon>Viridiplantae</taxon>
        <taxon>Streptophyta</taxon>
        <taxon>Embryophyta</taxon>
        <taxon>Tracheophyta</taxon>
        <taxon>Spermatophyta</taxon>
        <taxon>Magnoliopsida</taxon>
        <taxon>eudicotyledons</taxon>
        <taxon>Gunneridae</taxon>
        <taxon>Pentapetalae</taxon>
        <taxon>rosids</taxon>
        <taxon>malvids</taxon>
        <taxon>Malvales</taxon>
        <taxon>Malvaceae</taxon>
        <taxon>Malvoideae</taxon>
        <taxon>Hibiscus</taxon>
    </lineage>
</organism>
<comment type="caution">
    <text evidence="1">The sequence shown here is derived from an EMBL/GenBank/DDBJ whole genome shotgun (WGS) entry which is preliminary data.</text>
</comment>
<protein>
    <submittedName>
        <fullName evidence="1">Uncharacterized protein</fullName>
    </submittedName>
</protein>
<dbReference type="AlphaFoldDB" id="A0A6A3CHN9"/>
<sequence>MAWRSWKDETALELVDPALRDGLTTELMRCLHVGLLCVQADVGETEHGIGCFDAYKLLCHSSGTFTACIFYARQRSIGDRDAMVGRLEFRGYGILSIEKGSHSSFGERGYHYRAPSKIAKELSYL</sequence>
<name>A0A6A3CHN9_HIBSY</name>
<keyword evidence="2" id="KW-1185">Reference proteome</keyword>
<reference evidence="1" key="1">
    <citation type="submission" date="2019-09" db="EMBL/GenBank/DDBJ databases">
        <title>Draft genome information of white flower Hibiscus syriacus.</title>
        <authorList>
            <person name="Kim Y.-M."/>
        </authorList>
    </citation>
    <scope>NUCLEOTIDE SEQUENCE [LARGE SCALE GENOMIC DNA]</scope>
    <source>
        <strain evidence="1">YM2019G1</strain>
    </source>
</reference>
<accession>A0A6A3CHN9</accession>
<dbReference type="Proteomes" id="UP000436088">
    <property type="component" value="Unassembled WGS sequence"/>
</dbReference>
<dbReference type="EMBL" id="VEPZ02000247">
    <property type="protein sequence ID" value="KAE8728810.1"/>
    <property type="molecule type" value="Genomic_DNA"/>
</dbReference>
<gene>
    <name evidence="1" type="ORF">F3Y22_tig00004072pilonHSYRG00240</name>
</gene>
<evidence type="ECO:0000313" key="2">
    <source>
        <dbReference type="Proteomes" id="UP000436088"/>
    </source>
</evidence>